<gene>
    <name evidence="1" type="ORF">H9641_04785</name>
</gene>
<keyword evidence="2" id="KW-1185">Reference proteome</keyword>
<organism evidence="1 2">
    <name type="scientific">Oerskovia merdavium</name>
    <dbReference type="NCBI Taxonomy" id="2762227"/>
    <lineage>
        <taxon>Bacteria</taxon>
        <taxon>Bacillati</taxon>
        <taxon>Actinomycetota</taxon>
        <taxon>Actinomycetes</taxon>
        <taxon>Micrococcales</taxon>
        <taxon>Cellulomonadaceae</taxon>
        <taxon>Oerskovia</taxon>
    </lineage>
</organism>
<dbReference type="EMBL" id="JACSQF010000003">
    <property type="protein sequence ID" value="MBD7980033.1"/>
    <property type="molecule type" value="Genomic_DNA"/>
</dbReference>
<dbReference type="Proteomes" id="UP000655570">
    <property type="component" value="Unassembled WGS sequence"/>
</dbReference>
<accession>A0ABR8TW91</accession>
<name>A0ABR8TW91_9CELL</name>
<evidence type="ECO:0000313" key="1">
    <source>
        <dbReference type="EMBL" id="MBD7980033.1"/>
    </source>
</evidence>
<protein>
    <submittedName>
        <fullName evidence="1">Uncharacterized protein</fullName>
    </submittedName>
</protein>
<comment type="caution">
    <text evidence="1">The sequence shown here is derived from an EMBL/GenBank/DDBJ whole genome shotgun (WGS) entry which is preliminary data.</text>
</comment>
<proteinExistence type="predicted"/>
<reference evidence="1 2" key="1">
    <citation type="submission" date="2020-08" db="EMBL/GenBank/DDBJ databases">
        <title>A Genomic Blueprint of the Chicken Gut Microbiome.</title>
        <authorList>
            <person name="Gilroy R."/>
            <person name="Ravi A."/>
            <person name="Getino M."/>
            <person name="Pursley I."/>
            <person name="Horton D.L."/>
            <person name="Alikhan N.-F."/>
            <person name="Baker D."/>
            <person name="Gharbi K."/>
            <person name="Hall N."/>
            <person name="Watson M."/>
            <person name="Adriaenssens E.M."/>
            <person name="Foster-Nyarko E."/>
            <person name="Jarju S."/>
            <person name="Secka A."/>
            <person name="Antonio M."/>
            <person name="Oren A."/>
            <person name="Chaudhuri R."/>
            <person name="La Ragione R.M."/>
            <person name="Hildebrand F."/>
            <person name="Pallen M.J."/>
        </authorList>
    </citation>
    <scope>NUCLEOTIDE SEQUENCE [LARGE SCALE GENOMIC DNA]</scope>
    <source>
        <strain evidence="1 2">Sa2CUA9</strain>
    </source>
</reference>
<evidence type="ECO:0000313" key="2">
    <source>
        <dbReference type="Proteomes" id="UP000655570"/>
    </source>
</evidence>
<dbReference type="RefSeq" id="WP_191801468.1">
    <property type="nucleotide sequence ID" value="NZ_JACSQF010000003.1"/>
</dbReference>
<sequence length="254" mass="26892">MTLALDYSAPGVAAADKPLWGATNCDVDSYGSPASLYVQATDNGAQAVRPVTGLVIGEDYRATVTVHSFSAANHWTVSAGGVTVPLAVGAVSVDFTATSTTENVAVAYTADAGDYPSVFMRGFAVDLTSVPIEPPAPLVVTGSGLRLRDKVEILTADTYEDGHGNTEYDWDNPIVVGTLPAYVGHTTTSLFAGEDGRTAFVEELRAITPAFNFDPVAHRLRWKGETYLPNGPALLRMRNGRDHHLTIPIKAVNG</sequence>